<evidence type="ECO:0000256" key="5">
    <source>
        <dbReference type="ARBA" id="ARBA00022824"/>
    </source>
</evidence>
<keyword evidence="6 8" id="KW-1133">Transmembrane helix</keyword>
<dbReference type="Proteomes" id="UP000077266">
    <property type="component" value="Unassembled WGS sequence"/>
</dbReference>
<dbReference type="InterPro" id="IPR009445">
    <property type="entry name" value="TMEM85/Emc4"/>
</dbReference>
<evidence type="ECO:0000256" key="4">
    <source>
        <dbReference type="ARBA" id="ARBA00022692"/>
    </source>
</evidence>
<evidence type="ECO:0000256" key="3">
    <source>
        <dbReference type="ARBA" id="ARBA00020820"/>
    </source>
</evidence>
<dbReference type="GO" id="GO:0005789">
    <property type="term" value="C:endoplasmic reticulum membrane"/>
    <property type="evidence" value="ECO:0007669"/>
    <property type="project" value="UniProtKB-SubCell"/>
</dbReference>
<evidence type="ECO:0000313" key="10">
    <source>
        <dbReference type="Proteomes" id="UP000077266"/>
    </source>
</evidence>
<dbReference type="InParanoid" id="A0A165GJ18"/>
<dbReference type="AlphaFoldDB" id="A0A165GJ18"/>
<comment type="similarity">
    <text evidence="2">Belongs to the EMC4 family.</text>
</comment>
<proteinExistence type="inferred from homology"/>
<gene>
    <name evidence="9" type="ORF">EXIGLDRAFT_720196</name>
</gene>
<keyword evidence="10" id="KW-1185">Reference proteome</keyword>
<dbReference type="STRING" id="1314781.A0A165GJ18"/>
<reference evidence="9 10" key="1">
    <citation type="journal article" date="2016" name="Mol. Biol. Evol.">
        <title>Comparative Genomics of Early-Diverging Mushroom-Forming Fungi Provides Insights into the Origins of Lignocellulose Decay Capabilities.</title>
        <authorList>
            <person name="Nagy L.G."/>
            <person name="Riley R."/>
            <person name="Tritt A."/>
            <person name="Adam C."/>
            <person name="Daum C."/>
            <person name="Floudas D."/>
            <person name="Sun H."/>
            <person name="Yadav J.S."/>
            <person name="Pangilinan J."/>
            <person name="Larsson K.H."/>
            <person name="Matsuura K."/>
            <person name="Barry K."/>
            <person name="Labutti K."/>
            <person name="Kuo R."/>
            <person name="Ohm R.A."/>
            <person name="Bhattacharya S.S."/>
            <person name="Shirouzu T."/>
            <person name="Yoshinaga Y."/>
            <person name="Martin F.M."/>
            <person name="Grigoriev I.V."/>
            <person name="Hibbett D.S."/>
        </authorList>
    </citation>
    <scope>NUCLEOTIDE SEQUENCE [LARGE SCALE GENOMIC DNA]</scope>
    <source>
        <strain evidence="9 10">HHB12029</strain>
    </source>
</reference>
<feature type="transmembrane region" description="Helical" evidence="8">
    <location>
        <begin position="34"/>
        <end position="56"/>
    </location>
</feature>
<keyword evidence="4 8" id="KW-0812">Transmembrane</keyword>
<evidence type="ECO:0000256" key="2">
    <source>
        <dbReference type="ARBA" id="ARBA00007715"/>
    </source>
</evidence>
<evidence type="ECO:0000256" key="7">
    <source>
        <dbReference type="ARBA" id="ARBA00023136"/>
    </source>
</evidence>
<evidence type="ECO:0000256" key="8">
    <source>
        <dbReference type="SAM" id="Phobius"/>
    </source>
</evidence>
<dbReference type="FunCoup" id="A0A165GJ18">
    <property type="interactions" value="391"/>
</dbReference>
<protein>
    <recommendedName>
        <fullName evidence="3">ER membrane protein complex subunit 4</fullName>
    </recommendedName>
</protein>
<dbReference type="EMBL" id="KV426045">
    <property type="protein sequence ID" value="KZV90594.1"/>
    <property type="molecule type" value="Genomic_DNA"/>
</dbReference>
<dbReference type="OrthoDB" id="369569at2759"/>
<keyword evidence="5" id="KW-0256">Endoplasmic reticulum</keyword>
<sequence>MSTKDASASHEKLKQARAWDLSYSPAKQLPMQAIMLYMSGSSIQVFSIGILVMLLFTPFSSVSKINSTFAPYAPATKDPNASAIFLMQKVTYVGCNLLTLALGLWKCSQVGLLPQGTGDWLAFETRGNPPEIFLS</sequence>
<comment type="subcellular location">
    <subcellularLocation>
        <location evidence="1">Endoplasmic reticulum membrane</location>
        <topology evidence="1">Multi-pass membrane protein</topology>
    </subcellularLocation>
</comment>
<name>A0A165GJ18_EXIGL</name>
<dbReference type="Pfam" id="PF06417">
    <property type="entry name" value="EMC4"/>
    <property type="match status" value="1"/>
</dbReference>
<accession>A0A165GJ18</accession>
<keyword evidence="7 8" id="KW-0472">Membrane</keyword>
<organism evidence="9 10">
    <name type="scientific">Exidia glandulosa HHB12029</name>
    <dbReference type="NCBI Taxonomy" id="1314781"/>
    <lineage>
        <taxon>Eukaryota</taxon>
        <taxon>Fungi</taxon>
        <taxon>Dikarya</taxon>
        <taxon>Basidiomycota</taxon>
        <taxon>Agaricomycotina</taxon>
        <taxon>Agaricomycetes</taxon>
        <taxon>Auriculariales</taxon>
        <taxon>Exidiaceae</taxon>
        <taxon>Exidia</taxon>
    </lineage>
</organism>
<evidence type="ECO:0000256" key="1">
    <source>
        <dbReference type="ARBA" id="ARBA00004477"/>
    </source>
</evidence>
<evidence type="ECO:0000313" key="9">
    <source>
        <dbReference type="EMBL" id="KZV90594.1"/>
    </source>
</evidence>
<dbReference type="PANTHER" id="PTHR19315">
    <property type="entry name" value="ER MEMBRANE PROTEIN COMPLEX SUBUNIT 4"/>
    <property type="match status" value="1"/>
</dbReference>
<evidence type="ECO:0000256" key="6">
    <source>
        <dbReference type="ARBA" id="ARBA00022989"/>
    </source>
</evidence>